<dbReference type="PANTHER" id="PTHR14969:SF13">
    <property type="entry name" value="AT30094P"/>
    <property type="match status" value="1"/>
</dbReference>
<dbReference type="KEGG" id="schj:DDV21_003095"/>
<keyword evidence="8" id="KW-1185">Reference proteome</keyword>
<organism evidence="5 7">
    <name type="scientific">Streptococcus chenjunshii</name>
    <dbReference type="NCBI Taxonomy" id="2173853"/>
    <lineage>
        <taxon>Bacteria</taxon>
        <taxon>Bacillati</taxon>
        <taxon>Bacillota</taxon>
        <taxon>Bacilli</taxon>
        <taxon>Lactobacillales</taxon>
        <taxon>Streptococcaceae</taxon>
        <taxon>Streptococcus</taxon>
    </lineage>
</organism>
<evidence type="ECO:0000313" key="8">
    <source>
        <dbReference type="Proteomes" id="UP000264056"/>
    </source>
</evidence>
<reference evidence="5 7" key="2">
    <citation type="submission" date="2018-08" db="EMBL/GenBank/DDBJ databases">
        <title>Draft genome of Streptococcus sp. nov. Z1.</title>
        <authorList>
            <person name="Tian Z."/>
        </authorList>
    </citation>
    <scope>NUCLEOTIDE SEQUENCE [LARGE SCALE GENOMIC DNA]</scope>
    <source>
        <strain evidence="5">Z1</strain>
        <strain evidence="7">Z1(2018)</strain>
    </source>
</reference>
<feature type="transmembrane region" description="Helical" evidence="1">
    <location>
        <begin position="129"/>
        <end position="148"/>
    </location>
</feature>
<dbReference type="CDD" id="cd03392">
    <property type="entry name" value="PAP2_like_2"/>
    <property type="match status" value="1"/>
</dbReference>
<feature type="transmembrane region" description="Helical" evidence="1">
    <location>
        <begin position="186"/>
        <end position="204"/>
    </location>
</feature>
<reference evidence="4 8" key="1">
    <citation type="submission" date="2018-08" db="EMBL/GenBank/DDBJ databases">
        <title>Draft genome of Streptococcus sp .nov. Z2.</title>
        <authorList>
            <person name="Tian Z."/>
        </authorList>
    </citation>
    <scope>NUCLEOTIDE SEQUENCE [LARGE SCALE GENOMIC DNA]</scope>
    <source>
        <strain evidence="4 8">Z2</strain>
    </source>
</reference>
<accession>A0A346NAT9</accession>
<dbReference type="Proteomes" id="UP000262901">
    <property type="component" value="Unassembled WGS sequence"/>
</dbReference>
<proteinExistence type="predicted"/>
<keyword evidence="1" id="KW-0812">Transmembrane</keyword>
<evidence type="ECO:0000313" key="6">
    <source>
        <dbReference type="Proteomes" id="UP000246115"/>
    </source>
</evidence>
<feature type="transmembrane region" description="Helical" evidence="1">
    <location>
        <begin position="7"/>
        <end position="25"/>
    </location>
</feature>
<feature type="transmembrane region" description="Helical" evidence="1">
    <location>
        <begin position="88"/>
        <end position="109"/>
    </location>
</feature>
<dbReference type="EMBL" id="CP031733">
    <property type="protein sequence ID" value="AXQ78134.1"/>
    <property type="molecule type" value="Genomic_DNA"/>
</dbReference>
<dbReference type="PANTHER" id="PTHR14969">
    <property type="entry name" value="SPHINGOSINE-1-PHOSPHATE PHOSPHOHYDROLASE"/>
    <property type="match status" value="1"/>
</dbReference>
<dbReference type="Gene3D" id="1.20.144.10">
    <property type="entry name" value="Phosphatidic acid phosphatase type 2/haloperoxidase"/>
    <property type="match status" value="2"/>
</dbReference>
<reference evidence="6" key="3">
    <citation type="submission" date="2018-08" db="EMBL/GenBank/DDBJ databases">
        <title>Streptococcus chenjunshii sp. nov., isolated from stools sample of the Tibetan antelope in the Qinghai-Tibet plateau, China.</title>
        <authorList>
            <person name="Tian Z."/>
        </authorList>
    </citation>
    <scope>NUCLEOTIDE SEQUENCE [LARGE SCALE GENOMIC DNA]</scope>
    <source>
        <strain evidence="6">Z15</strain>
    </source>
</reference>
<evidence type="ECO:0000313" key="5">
    <source>
        <dbReference type="EMBL" id="RFU52349.1"/>
    </source>
</evidence>
<evidence type="ECO:0000313" key="7">
    <source>
        <dbReference type="Proteomes" id="UP000262901"/>
    </source>
</evidence>
<name>A0A372KJA5_9STRE</name>
<keyword evidence="1" id="KW-0472">Membrane</keyword>
<protein>
    <submittedName>
        <fullName evidence="5">PAP2 family protein</fullName>
    </submittedName>
</protein>
<dbReference type="Proteomes" id="UP000264056">
    <property type="component" value="Unassembled WGS sequence"/>
</dbReference>
<dbReference type="EMBL" id="QVQY01000040">
    <property type="protein sequence ID" value="RFU50172.1"/>
    <property type="molecule type" value="Genomic_DNA"/>
</dbReference>
<dbReference type="InterPro" id="IPR000326">
    <property type="entry name" value="PAP2/HPO"/>
</dbReference>
<gene>
    <name evidence="3" type="ORF">DDV21_003095</name>
    <name evidence="4" type="ORF">DDV22_10055</name>
    <name evidence="5" type="ORF">DDV23_10150</name>
</gene>
<feature type="transmembrane region" description="Helical" evidence="1">
    <location>
        <begin position="160"/>
        <end position="180"/>
    </location>
</feature>
<dbReference type="OrthoDB" id="9789113at2"/>
<feature type="transmembrane region" description="Helical" evidence="1">
    <location>
        <begin position="60"/>
        <end position="81"/>
    </location>
</feature>
<dbReference type="SMART" id="SM00014">
    <property type="entry name" value="acidPPc"/>
    <property type="match status" value="1"/>
</dbReference>
<dbReference type="RefSeq" id="WP_116878987.1">
    <property type="nucleotide sequence ID" value="NZ_CP031733.1"/>
</dbReference>
<dbReference type="Proteomes" id="UP000246115">
    <property type="component" value="Chromosome"/>
</dbReference>
<evidence type="ECO:0000256" key="1">
    <source>
        <dbReference type="SAM" id="Phobius"/>
    </source>
</evidence>
<dbReference type="EMBL" id="QVQZ01000039">
    <property type="protein sequence ID" value="RFU52349.1"/>
    <property type="molecule type" value="Genomic_DNA"/>
</dbReference>
<evidence type="ECO:0000313" key="3">
    <source>
        <dbReference type="EMBL" id="AXQ78134.1"/>
    </source>
</evidence>
<dbReference type="SUPFAM" id="SSF48317">
    <property type="entry name" value="Acid phosphatase/Vanadium-dependent haloperoxidase"/>
    <property type="match status" value="1"/>
</dbReference>
<dbReference type="InterPro" id="IPR036938">
    <property type="entry name" value="PAP2/HPO_sf"/>
</dbReference>
<reference evidence="3" key="4">
    <citation type="journal article" date="2019" name="Int. J. Syst. Evol. Microbiol.">
        <title>Streptococcus chenjunshii sp. nov. isolated from feces of Tibetan antelopes.</title>
        <authorList>
            <person name="Tian Z."/>
            <person name="Lu S."/>
            <person name="Jin D."/>
            <person name="Yang J."/>
            <person name="Pu J."/>
            <person name="Lai X.H."/>
            <person name="Bai X.N."/>
            <person name="Wu X.M."/>
            <person name="Li J."/>
            <person name="Wang S."/>
            <person name="Xu J."/>
        </authorList>
    </citation>
    <scope>NUCLEOTIDE SEQUENCE</scope>
    <source>
        <strain evidence="3">Z15</strain>
    </source>
</reference>
<sequence length="218" mass="24841">MKNKQTYFALASSALLMFMILGYLVKFYPGTLAGFDSSIQSGLRGELPDFMTACFRTVTVLGNAPVLISGVFLCVLFFALIKKWRAEAYFLAGNLLLIILFSTAFKYLYQRPRPDLVYLIERPLGPSFPSWHAASTFIIFTALMIIAAQRLRNPWLKYGAELLLMFLLVSVGLSRIYLGVHYPSDIIGGWLLGAALIAFLYPFYERKRFIWRFQSKQN</sequence>
<evidence type="ECO:0000313" key="4">
    <source>
        <dbReference type="EMBL" id="RFU50172.1"/>
    </source>
</evidence>
<evidence type="ECO:0000259" key="2">
    <source>
        <dbReference type="SMART" id="SM00014"/>
    </source>
</evidence>
<dbReference type="Pfam" id="PF01569">
    <property type="entry name" value="PAP2"/>
    <property type="match status" value="1"/>
</dbReference>
<feature type="domain" description="Phosphatidic acid phosphatase type 2/haloperoxidase" evidence="2">
    <location>
        <begin position="88"/>
        <end position="201"/>
    </location>
</feature>
<accession>A0A372KJA5</accession>
<dbReference type="AlphaFoldDB" id="A0A372KJA5"/>
<keyword evidence="1" id="KW-1133">Transmembrane helix</keyword>